<protein>
    <submittedName>
        <fullName evidence="1">Uncharacterized protein</fullName>
    </submittedName>
</protein>
<gene>
    <name evidence="1" type="ORF">N656DRAFT_843323</name>
</gene>
<organism evidence="1 2">
    <name type="scientific">Canariomyces notabilis</name>
    <dbReference type="NCBI Taxonomy" id="2074819"/>
    <lineage>
        <taxon>Eukaryota</taxon>
        <taxon>Fungi</taxon>
        <taxon>Dikarya</taxon>
        <taxon>Ascomycota</taxon>
        <taxon>Pezizomycotina</taxon>
        <taxon>Sordariomycetes</taxon>
        <taxon>Sordariomycetidae</taxon>
        <taxon>Sordariales</taxon>
        <taxon>Chaetomiaceae</taxon>
        <taxon>Canariomyces</taxon>
    </lineage>
</organism>
<accession>A0AAN6THL8</accession>
<reference evidence="1" key="1">
    <citation type="journal article" date="2023" name="Mol. Phylogenet. Evol.">
        <title>Genome-scale phylogeny and comparative genomics of the fungal order Sordariales.</title>
        <authorList>
            <person name="Hensen N."/>
            <person name="Bonometti L."/>
            <person name="Westerberg I."/>
            <person name="Brannstrom I.O."/>
            <person name="Guillou S."/>
            <person name="Cros-Aarteil S."/>
            <person name="Calhoun S."/>
            <person name="Haridas S."/>
            <person name="Kuo A."/>
            <person name="Mondo S."/>
            <person name="Pangilinan J."/>
            <person name="Riley R."/>
            <person name="LaButti K."/>
            <person name="Andreopoulos B."/>
            <person name="Lipzen A."/>
            <person name="Chen C."/>
            <person name="Yan M."/>
            <person name="Daum C."/>
            <person name="Ng V."/>
            <person name="Clum A."/>
            <person name="Steindorff A."/>
            <person name="Ohm R.A."/>
            <person name="Martin F."/>
            <person name="Silar P."/>
            <person name="Natvig D.O."/>
            <person name="Lalanne C."/>
            <person name="Gautier V."/>
            <person name="Ament-Velasquez S.L."/>
            <person name="Kruys A."/>
            <person name="Hutchinson M.I."/>
            <person name="Powell A.J."/>
            <person name="Barry K."/>
            <person name="Miller A.N."/>
            <person name="Grigoriev I.V."/>
            <person name="Debuchy R."/>
            <person name="Gladieux P."/>
            <person name="Hiltunen Thoren M."/>
            <person name="Johannesson H."/>
        </authorList>
    </citation>
    <scope>NUCLEOTIDE SEQUENCE</scope>
    <source>
        <strain evidence="1">CBS 508.74</strain>
    </source>
</reference>
<evidence type="ECO:0000313" key="2">
    <source>
        <dbReference type="Proteomes" id="UP001302812"/>
    </source>
</evidence>
<evidence type="ECO:0000313" key="1">
    <source>
        <dbReference type="EMBL" id="KAK4114583.1"/>
    </source>
</evidence>
<proteinExistence type="predicted"/>
<dbReference type="RefSeq" id="XP_064672153.1">
    <property type="nucleotide sequence ID" value="XM_064819083.1"/>
</dbReference>
<name>A0AAN6THL8_9PEZI</name>
<sequence length="115" mass="12730">MTHDCRHLEPGVNMIDCHQVIDVFSQYDPSGYITIKPRKGVYAYSGSCAGEVINPNHRPVRVNEATLAVNMTTYIFNTCILKGMYGKYVTSEIAALLYPTPSSDAGKLKIEDKGQ</sequence>
<dbReference type="Proteomes" id="UP001302812">
    <property type="component" value="Unassembled WGS sequence"/>
</dbReference>
<dbReference type="GeneID" id="89943209"/>
<reference evidence="1" key="2">
    <citation type="submission" date="2023-05" db="EMBL/GenBank/DDBJ databases">
        <authorList>
            <consortium name="Lawrence Berkeley National Laboratory"/>
            <person name="Steindorff A."/>
            <person name="Hensen N."/>
            <person name="Bonometti L."/>
            <person name="Westerberg I."/>
            <person name="Brannstrom I.O."/>
            <person name="Guillou S."/>
            <person name="Cros-Aarteil S."/>
            <person name="Calhoun S."/>
            <person name="Haridas S."/>
            <person name="Kuo A."/>
            <person name="Mondo S."/>
            <person name="Pangilinan J."/>
            <person name="Riley R."/>
            <person name="Labutti K."/>
            <person name="Andreopoulos B."/>
            <person name="Lipzen A."/>
            <person name="Chen C."/>
            <person name="Yanf M."/>
            <person name="Daum C."/>
            <person name="Ng V."/>
            <person name="Clum A."/>
            <person name="Ohm R."/>
            <person name="Martin F."/>
            <person name="Silar P."/>
            <person name="Natvig D."/>
            <person name="Lalanne C."/>
            <person name="Gautier V."/>
            <person name="Ament-Velasquez S.L."/>
            <person name="Kruys A."/>
            <person name="Hutchinson M.I."/>
            <person name="Powell A.J."/>
            <person name="Barry K."/>
            <person name="Miller A.N."/>
            <person name="Grigoriev I.V."/>
            <person name="Debuchy R."/>
            <person name="Gladieux P."/>
            <person name="Thoren M.H."/>
            <person name="Johannesson H."/>
        </authorList>
    </citation>
    <scope>NUCLEOTIDE SEQUENCE</scope>
    <source>
        <strain evidence="1">CBS 508.74</strain>
    </source>
</reference>
<dbReference type="AlphaFoldDB" id="A0AAN6THL8"/>
<dbReference type="EMBL" id="MU853336">
    <property type="protein sequence ID" value="KAK4114583.1"/>
    <property type="molecule type" value="Genomic_DNA"/>
</dbReference>
<keyword evidence="2" id="KW-1185">Reference proteome</keyword>
<comment type="caution">
    <text evidence="1">The sequence shown here is derived from an EMBL/GenBank/DDBJ whole genome shotgun (WGS) entry which is preliminary data.</text>
</comment>